<evidence type="ECO:0000313" key="3">
    <source>
        <dbReference type="EMBL" id="SDL11265.1"/>
    </source>
</evidence>
<name>A0A1G9HEI3_CLOCO</name>
<proteinExistence type="predicted"/>
<dbReference type="OrthoDB" id="856045at2"/>
<evidence type="ECO:0000313" key="4">
    <source>
        <dbReference type="Proteomes" id="UP000198811"/>
    </source>
</evidence>
<dbReference type="EMBL" id="FNGL01000007">
    <property type="protein sequence ID" value="SDL11265.1"/>
    <property type="molecule type" value="Genomic_DNA"/>
</dbReference>
<dbReference type="SUPFAM" id="SSF52540">
    <property type="entry name" value="P-loop containing nucleoside triphosphate hydrolases"/>
    <property type="match status" value="1"/>
</dbReference>
<dbReference type="RefSeq" id="WP_089865320.1">
    <property type="nucleotide sequence ID" value="NZ_FNGL01000007.1"/>
</dbReference>
<evidence type="ECO:0000313" key="5">
    <source>
        <dbReference type="Proteomes" id="UP000528432"/>
    </source>
</evidence>
<accession>A0A1G9HEI3</accession>
<sequence length="1202" mass="142677">MKYSDFIKVNNSFQYSINLQYDLNNLDKIDSYIPTNMSIELLSYYLKNIYNEKGNKNRSTVLIGPYGKGKSHLLLILIAIISVYSNNEDKNQILNNLLDKIKKLNEETYSLIKEVRKNNKKFLPVIINSNYTDLNQSFLIALKEALERENLGEIIPETYFNSVTNIIKNWGKNYKETYKKFEDVLKYQGISIKEFLYKIKNYDKEMYELFKKAYEKITSGGIFNPLISVDVPKLYEEVNFKICNEKQYKGIFIVFDEFSKFLEGSTSRNSALDMNLLQDFAELANRSEKNQIHLCCITHKPINDYLSKLSKEKIDGWRAVEGRFKEIYFTSSSSQNYELIANTLIKDKNSINKYLSDNKSKFLELINSCGRLGLYQDVENYYEVIGKGCYPLNPISTYVLPRISEKVAQNERTLFTFLAKDEKGSLVRFINEKKSKFSFLNIDYIYDYFKVLFEKDIFNESIYRIWIKTEGALKKVKEKNEKKIIKSISLIYIVNELNRLTPTDSVIQASLDMDRDEYLKAIDSLISNQILLKQKSNNFYRFLPGSNLNVLKAINNVKETKIRNINYKEILQEIIELGYELPKRHNDKYEMTRFFKNEFITLEELESFKEEKEIFNLYKSDGIIFYLIYEEDDEKYKALHKMKELNSRRTLICISNKKFDKIKDLKEYRAIQYLKNDEEFIKSDNYILQELKVYENNIVEYIAQYIKENYYIQNGNCNYFYLGKRIDKVKKASQISKFISDICDNCFKYTPFINNEMINKMKISPQILKARNKIIEYIFRYMDDKNFKEIDGNGPEATIYRATIKNKGLSNGQRLSNNDKNLNIVIGKIETFVFNCEGNKQCFFDLYEILYGESFGLRAGIIPIYISFVLKDFKRDVVIYYVDNGKEKEVPLSVDTINNINNEPNKYYLYIEKGTKEKRKYIDNLSQLFCENRESNKVGYSMFNYIVESMQKWIQSLPKYSREFEVVFYENDSMSIENIMKELRESLLKIDINPREFLFDKIKEIIKENNYDVIYKKFFEFKRTLDNHIYEFKNSLIIRTKNIFDKDYTGQVTTLLYEWYNDLPKSSKEHLYDSYANDFLNFIGKANTYDDIYVIEKIANIITGLNIEDWNDTIISIYESKLKEIKDEVENYNKKVYIGDEFYEIRFFSNEYKKNKIFKSENISSIGKALFNEIEEIFDEYGDSVEDNEKRNVLIKLIKKLM</sequence>
<reference evidence="2 5" key="2">
    <citation type="submission" date="2020-05" db="EMBL/GenBank/DDBJ databases">
        <title>Draft genome sequence of Clostridium cochlearium strain AGROS13 isolated from a sheep dairy farm in New Zealand.</title>
        <authorList>
            <person name="Gupta T.B."/>
            <person name="Jauregui R."/>
            <person name="Risson A.N."/>
            <person name="Brightwell G."/>
            <person name="Maclean P."/>
        </authorList>
    </citation>
    <scope>NUCLEOTIDE SEQUENCE [LARGE SCALE GENOMIC DNA]</scope>
    <source>
        <strain evidence="2 5">AGROS13</strain>
    </source>
</reference>
<dbReference type="Proteomes" id="UP000528432">
    <property type="component" value="Unassembled WGS sequence"/>
</dbReference>
<protein>
    <submittedName>
        <fullName evidence="2">Uncharacterized protein</fullName>
    </submittedName>
</protein>
<dbReference type="AlphaFoldDB" id="A0A1G9HEI3"/>
<keyword evidence="4" id="KW-1185">Reference proteome</keyword>
<evidence type="ECO:0000256" key="1">
    <source>
        <dbReference type="SAM" id="Coils"/>
    </source>
</evidence>
<dbReference type="InterPro" id="IPR027417">
    <property type="entry name" value="P-loop_NTPase"/>
</dbReference>
<gene>
    <name evidence="2" type="ORF">HMJ28_03265</name>
    <name evidence="3" type="ORF">SAMN05216497_10781</name>
</gene>
<dbReference type="EMBL" id="JABFIF010000003">
    <property type="protein sequence ID" value="NOH15412.1"/>
    <property type="molecule type" value="Genomic_DNA"/>
</dbReference>
<dbReference type="Proteomes" id="UP000198811">
    <property type="component" value="Unassembled WGS sequence"/>
</dbReference>
<keyword evidence="1" id="KW-0175">Coiled coil</keyword>
<comment type="caution">
    <text evidence="2">The sequence shown here is derived from an EMBL/GenBank/DDBJ whole genome shotgun (WGS) entry which is preliminary data.</text>
</comment>
<evidence type="ECO:0000313" key="2">
    <source>
        <dbReference type="EMBL" id="NOH15412.1"/>
    </source>
</evidence>
<feature type="coiled-coil region" evidence="1">
    <location>
        <begin position="87"/>
        <end position="114"/>
    </location>
</feature>
<dbReference type="STRING" id="1494.SAMN05216497_10781"/>
<organism evidence="2 5">
    <name type="scientific">Clostridium cochlearium</name>
    <dbReference type="NCBI Taxonomy" id="1494"/>
    <lineage>
        <taxon>Bacteria</taxon>
        <taxon>Bacillati</taxon>
        <taxon>Bacillota</taxon>
        <taxon>Clostridia</taxon>
        <taxon>Eubacteriales</taxon>
        <taxon>Clostridiaceae</taxon>
        <taxon>Clostridium</taxon>
    </lineage>
</organism>
<reference evidence="3 4" key="1">
    <citation type="submission" date="2016-10" db="EMBL/GenBank/DDBJ databases">
        <authorList>
            <person name="Varghese N."/>
            <person name="Submissions S."/>
        </authorList>
    </citation>
    <scope>NUCLEOTIDE SEQUENCE [LARGE SCALE GENOMIC DNA]</scope>
    <source>
        <strain evidence="3 4">NLAE-zl-C224</strain>
    </source>
</reference>